<proteinExistence type="predicted"/>
<dbReference type="Proteomes" id="UP001144205">
    <property type="component" value="Unassembled WGS sequence"/>
</dbReference>
<organism evidence="1 2">
    <name type="scientific">Sinisalibacter aestuarii</name>
    <dbReference type="NCBI Taxonomy" id="2949426"/>
    <lineage>
        <taxon>Bacteria</taxon>
        <taxon>Pseudomonadati</taxon>
        <taxon>Pseudomonadota</taxon>
        <taxon>Alphaproteobacteria</taxon>
        <taxon>Rhodobacterales</taxon>
        <taxon>Roseobacteraceae</taxon>
        <taxon>Sinisalibacter</taxon>
    </lineage>
</organism>
<evidence type="ECO:0000313" key="1">
    <source>
        <dbReference type="EMBL" id="GKY88863.1"/>
    </source>
</evidence>
<sequence length="168" mass="18342">MSAQLIAAVVVTAFQRCVFDRAAHPLDLAIAPRMIGLGQAMFNPVGFADQIKPHLAERDAAAVPRLLRDLDAVIRQDRMDLVGHRFQKVLEELPSCLPIGLRDQLGHGELAGSVNGHKETELVFFCPDLGDIDVEIADRGAFELLALGFVACDVWQTGYPMPLKTAVQ</sequence>
<reference evidence="1" key="1">
    <citation type="journal article" date="2023" name="Int. J. Syst. Evol. Microbiol.">
        <title>Sinisalibacter aestuarii sp. nov., isolated from estuarine sediment of the Arakawa River.</title>
        <authorList>
            <person name="Arafat S.T."/>
            <person name="Hirano S."/>
            <person name="Sato A."/>
            <person name="Takeuchi K."/>
            <person name="Yasuda T."/>
            <person name="Terahara T."/>
            <person name="Hamada M."/>
            <person name="Kobayashi T."/>
        </authorList>
    </citation>
    <scope>NUCLEOTIDE SEQUENCE</scope>
    <source>
        <strain evidence="1">B-399</strain>
    </source>
</reference>
<comment type="caution">
    <text evidence="1">The sequence shown here is derived from an EMBL/GenBank/DDBJ whole genome shotgun (WGS) entry which is preliminary data.</text>
</comment>
<accession>A0ABQ5LW72</accession>
<dbReference type="EMBL" id="BROH01000008">
    <property type="protein sequence ID" value="GKY88863.1"/>
    <property type="molecule type" value="Genomic_DNA"/>
</dbReference>
<name>A0ABQ5LW72_9RHOB</name>
<gene>
    <name evidence="1" type="ORF">STA1M1_27320</name>
</gene>
<evidence type="ECO:0000313" key="2">
    <source>
        <dbReference type="Proteomes" id="UP001144205"/>
    </source>
</evidence>
<keyword evidence="2" id="KW-1185">Reference proteome</keyword>
<protein>
    <submittedName>
        <fullName evidence="1">Uncharacterized protein</fullName>
    </submittedName>
</protein>